<sequence length="136" mass="14767">METTVSPITAATPSKSSLLTGRIISVICILFLLFDAIAKIMRESHSVKGTIFLGYGENMVQIIGTILLVCTVIYIIPRTAVLGAILITGYLGGAIAIMIRVGQPAYFPVVFAILVWLSLYLRDGKIKSLFNFGGKW</sequence>
<dbReference type="OrthoDB" id="9811373at2"/>
<dbReference type="InterPro" id="IPR032808">
    <property type="entry name" value="DoxX"/>
</dbReference>
<keyword evidence="2 5" id="KW-0812">Transmembrane</keyword>
<evidence type="ECO:0000256" key="2">
    <source>
        <dbReference type="ARBA" id="ARBA00022692"/>
    </source>
</evidence>
<evidence type="ECO:0000256" key="5">
    <source>
        <dbReference type="SAM" id="Phobius"/>
    </source>
</evidence>
<evidence type="ECO:0000256" key="3">
    <source>
        <dbReference type="ARBA" id="ARBA00022989"/>
    </source>
</evidence>
<dbReference type="EMBL" id="CP042437">
    <property type="protein sequence ID" value="QEC78346.1"/>
    <property type="molecule type" value="Genomic_DNA"/>
</dbReference>
<reference evidence="6 7" key="1">
    <citation type="journal article" date="2013" name="J. Microbiol.">
        <title>Mucilaginibacter ginsenosidivorax sp. nov., with ginsenoside converting activity isolated from sediment.</title>
        <authorList>
            <person name="Kim J.K."/>
            <person name="Choi T.E."/>
            <person name="Liu Q.M."/>
            <person name="Park H.Y."/>
            <person name="Yi T.H."/>
            <person name="Yoon M.H."/>
            <person name="Kim S.C."/>
            <person name="Im W.T."/>
        </authorList>
    </citation>
    <scope>NUCLEOTIDE SEQUENCE [LARGE SCALE GENOMIC DNA]</scope>
    <source>
        <strain evidence="6 7">KHI28</strain>
    </source>
</reference>
<name>A0A5B8W5W9_9SPHI</name>
<keyword evidence="4 5" id="KW-0472">Membrane</keyword>
<protein>
    <submittedName>
        <fullName evidence="6">DoxX family protein</fullName>
    </submittedName>
</protein>
<keyword evidence="3 5" id="KW-1133">Transmembrane helix</keyword>
<feature type="transmembrane region" description="Helical" evidence="5">
    <location>
        <begin position="81"/>
        <end position="99"/>
    </location>
</feature>
<feature type="transmembrane region" description="Helical" evidence="5">
    <location>
        <begin position="19"/>
        <end position="38"/>
    </location>
</feature>
<dbReference type="RefSeq" id="WP_147056891.1">
    <property type="nucleotide sequence ID" value="NZ_CP042437.1"/>
</dbReference>
<dbReference type="GO" id="GO:0016020">
    <property type="term" value="C:membrane"/>
    <property type="evidence" value="ECO:0007669"/>
    <property type="project" value="UniProtKB-SubCell"/>
</dbReference>
<feature type="transmembrane region" description="Helical" evidence="5">
    <location>
        <begin position="58"/>
        <end position="76"/>
    </location>
</feature>
<evidence type="ECO:0000256" key="4">
    <source>
        <dbReference type="ARBA" id="ARBA00023136"/>
    </source>
</evidence>
<dbReference type="Pfam" id="PF13564">
    <property type="entry name" value="DoxX_2"/>
    <property type="match status" value="1"/>
</dbReference>
<comment type="subcellular location">
    <subcellularLocation>
        <location evidence="1">Membrane</location>
        <topology evidence="1">Multi-pass membrane protein</topology>
    </subcellularLocation>
</comment>
<proteinExistence type="predicted"/>
<organism evidence="6 7">
    <name type="scientific">Mucilaginibacter ginsenosidivorax</name>
    <dbReference type="NCBI Taxonomy" id="862126"/>
    <lineage>
        <taxon>Bacteria</taxon>
        <taxon>Pseudomonadati</taxon>
        <taxon>Bacteroidota</taxon>
        <taxon>Sphingobacteriia</taxon>
        <taxon>Sphingobacteriales</taxon>
        <taxon>Sphingobacteriaceae</taxon>
        <taxon>Mucilaginibacter</taxon>
    </lineage>
</organism>
<evidence type="ECO:0000313" key="7">
    <source>
        <dbReference type="Proteomes" id="UP000321362"/>
    </source>
</evidence>
<dbReference type="AlphaFoldDB" id="A0A5B8W5W9"/>
<keyword evidence="7" id="KW-1185">Reference proteome</keyword>
<feature type="transmembrane region" description="Helical" evidence="5">
    <location>
        <begin position="105"/>
        <end position="121"/>
    </location>
</feature>
<dbReference type="KEGG" id="mgk:FSB76_21255"/>
<accession>A0A5B8W5W9</accession>
<evidence type="ECO:0000256" key="1">
    <source>
        <dbReference type="ARBA" id="ARBA00004141"/>
    </source>
</evidence>
<evidence type="ECO:0000313" key="6">
    <source>
        <dbReference type="EMBL" id="QEC78346.1"/>
    </source>
</evidence>
<gene>
    <name evidence="6" type="ORF">FSB76_21255</name>
</gene>
<dbReference type="Proteomes" id="UP000321362">
    <property type="component" value="Chromosome"/>
</dbReference>